<comment type="caution">
    <text evidence="1">The sequence shown here is derived from an EMBL/GenBank/DDBJ whole genome shotgun (WGS) entry which is preliminary data.</text>
</comment>
<evidence type="ECO:0000313" key="1">
    <source>
        <dbReference type="EMBL" id="KAK8490541.1"/>
    </source>
</evidence>
<evidence type="ECO:0000313" key="2">
    <source>
        <dbReference type="Proteomes" id="UP001396334"/>
    </source>
</evidence>
<sequence>MEDCMEMELNLDLLSLETNNAGKRIKHYSSSHKILLVGEGDFSFAACLGRSLGPGVNLVATSLDSKETLQYKYSGAMANLIVLEELGCTIIHGVDCGSMSQHEDLRFNFFDRIVYNFPHAGFFFCSENTSFVIEYHKELVSGFLRNAVHMLTENGEVHITHKTSHPFNKWGIVELANAAGLRLLAEVPFWLWDYPGYANKRGDGRRSDESFPVGACSTFKFKRII</sequence>
<keyword evidence="2" id="KW-1185">Reference proteome</keyword>
<dbReference type="PANTHER" id="PTHR11538">
    <property type="entry name" value="PHENYLALANYL-TRNA SYNTHETASE"/>
    <property type="match status" value="1"/>
</dbReference>
<gene>
    <name evidence="1" type="ORF">V6N11_055769</name>
</gene>
<dbReference type="EMBL" id="JBBPBN010000279">
    <property type="protein sequence ID" value="KAK8490541.1"/>
    <property type="molecule type" value="Genomic_DNA"/>
</dbReference>
<dbReference type="Proteomes" id="UP001396334">
    <property type="component" value="Unassembled WGS sequence"/>
</dbReference>
<protein>
    <submittedName>
        <fullName evidence="1">Uncharacterized protein</fullName>
    </submittedName>
</protein>
<dbReference type="Pfam" id="PF10354">
    <property type="entry name" value="BMT5-like"/>
    <property type="match status" value="1"/>
</dbReference>
<reference evidence="1 2" key="1">
    <citation type="journal article" date="2024" name="G3 (Bethesda)">
        <title>Genome assembly of Hibiscus sabdariffa L. provides insights into metabolisms of medicinal natural products.</title>
        <authorList>
            <person name="Kim T."/>
        </authorList>
    </citation>
    <scope>NUCLEOTIDE SEQUENCE [LARGE SCALE GENOMIC DNA]</scope>
    <source>
        <strain evidence="1">TK-2024</strain>
        <tissue evidence="1">Old leaves</tissue>
    </source>
</reference>
<proteinExistence type="predicted"/>
<accession>A0ABR2ABR8</accession>
<name>A0ABR2ABR8_9ROSI</name>
<dbReference type="InterPro" id="IPR019446">
    <property type="entry name" value="BMT5-like"/>
</dbReference>
<dbReference type="PANTHER" id="PTHR11538:SF89">
    <property type="entry name" value="PROTEIN, PUTATIVE (DUF2431)-RELATED"/>
    <property type="match status" value="1"/>
</dbReference>
<organism evidence="1 2">
    <name type="scientific">Hibiscus sabdariffa</name>
    <name type="common">roselle</name>
    <dbReference type="NCBI Taxonomy" id="183260"/>
    <lineage>
        <taxon>Eukaryota</taxon>
        <taxon>Viridiplantae</taxon>
        <taxon>Streptophyta</taxon>
        <taxon>Embryophyta</taxon>
        <taxon>Tracheophyta</taxon>
        <taxon>Spermatophyta</taxon>
        <taxon>Magnoliopsida</taxon>
        <taxon>eudicotyledons</taxon>
        <taxon>Gunneridae</taxon>
        <taxon>Pentapetalae</taxon>
        <taxon>rosids</taxon>
        <taxon>malvids</taxon>
        <taxon>Malvales</taxon>
        <taxon>Malvaceae</taxon>
        <taxon>Malvoideae</taxon>
        <taxon>Hibiscus</taxon>
    </lineage>
</organism>